<dbReference type="FunFam" id="1.25.40.10:FF:000090">
    <property type="entry name" value="Pentatricopeptide repeat-containing protein, chloroplastic"/>
    <property type="match status" value="1"/>
</dbReference>
<feature type="repeat" description="PPR" evidence="2">
    <location>
        <begin position="356"/>
        <end position="390"/>
    </location>
</feature>
<dbReference type="Pfam" id="PF01535">
    <property type="entry name" value="PPR"/>
    <property type="match status" value="4"/>
</dbReference>
<gene>
    <name evidence="3" type="ORF">FNV43_RR17211</name>
</gene>
<dbReference type="Gene3D" id="1.25.40.10">
    <property type="entry name" value="Tetratricopeptide repeat domain"/>
    <property type="match status" value="4"/>
</dbReference>
<dbReference type="Pfam" id="PF20431">
    <property type="entry name" value="E_motif"/>
    <property type="match status" value="1"/>
</dbReference>
<evidence type="ECO:0000256" key="2">
    <source>
        <dbReference type="PROSITE-ProRule" id="PRU00708"/>
    </source>
</evidence>
<dbReference type="OrthoDB" id="185373at2759"/>
<dbReference type="SUPFAM" id="SSF48452">
    <property type="entry name" value="TPR-like"/>
    <property type="match status" value="1"/>
</dbReference>
<dbReference type="InterPro" id="IPR002885">
    <property type="entry name" value="PPR_rpt"/>
</dbReference>
<reference evidence="3" key="1">
    <citation type="submission" date="2020-03" db="EMBL/GenBank/DDBJ databases">
        <title>A high-quality chromosome-level genome assembly of a woody plant with both climbing and erect habits, Rhamnella rubrinervis.</title>
        <authorList>
            <person name="Lu Z."/>
            <person name="Yang Y."/>
            <person name="Zhu X."/>
            <person name="Sun Y."/>
        </authorList>
    </citation>
    <scope>NUCLEOTIDE SEQUENCE</scope>
    <source>
        <strain evidence="3">BYM</strain>
        <tissue evidence="3">Leaf</tissue>
    </source>
</reference>
<dbReference type="Proteomes" id="UP000796880">
    <property type="component" value="Unassembled WGS sequence"/>
</dbReference>
<dbReference type="Pfam" id="PF13041">
    <property type="entry name" value="PPR_2"/>
    <property type="match status" value="4"/>
</dbReference>
<feature type="repeat" description="PPR" evidence="2">
    <location>
        <begin position="186"/>
        <end position="220"/>
    </location>
</feature>
<dbReference type="AlphaFoldDB" id="A0A8K0DYD0"/>
<dbReference type="GO" id="GO:0009451">
    <property type="term" value="P:RNA modification"/>
    <property type="evidence" value="ECO:0007669"/>
    <property type="project" value="InterPro"/>
</dbReference>
<feature type="repeat" description="PPR" evidence="2">
    <location>
        <begin position="453"/>
        <end position="487"/>
    </location>
</feature>
<feature type="repeat" description="PPR" evidence="2">
    <location>
        <begin position="85"/>
        <end position="119"/>
    </location>
</feature>
<evidence type="ECO:0000313" key="3">
    <source>
        <dbReference type="EMBL" id="KAF3438936.1"/>
    </source>
</evidence>
<dbReference type="PROSITE" id="PS51375">
    <property type="entry name" value="PPR"/>
    <property type="match status" value="6"/>
</dbReference>
<keyword evidence="4" id="KW-1185">Reference proteome</keyword>
<dbReference type="GO" id="GO:0003723">
    <property type="term" value="F:RNA binding"/>
    <property type="evidence" value="ECO:0007669"/>
    <property type="project" value="InterPro"/>
</dbReference>
<dbReference type="PANTHER" id="PTHR47926:SF347">
    <property type="entry name" value="PENTATRICOPEPTIDE REPEAT-CONTAINING PROTEIN"/>
    <property type="match status" value="1"/>
</dbReference>
<dbReference type="EMBL" id="VOIH02000008">
    <property type="protein sequence ID" value="KAF3438936.1"/>
    <property type="molecule type" value="Genomic_DNA"/>
</dbReference>
<dbReference type="InterPro" id="IPR046960">
    <property type="entry name" value="PPR_At4g14850-like_plant"/>
</dbReference>
<dbReference type="InterPro" id="IPR011990">
    <property type="entry name" value="TPR-like_helical_dom_sf"/>
</dbReference>
<dbReference type="NCBIfam" id="TIGR00756">
    <property type="entry name" value="PPR"/>
    <property type="match status" value="9"/>
</dbReference>
<sequence>MALVRAISSPSTTYYRGSSCFQLNHLLQICCNSKTLKQGKQVHQRMIQHGSGENPFLVTKLVQMYADCDHLSSARILFDQLSQPNVFAWTSIIGFYSRHGMYQECVKTYAEMILKGVFPDEYVFPKVLKVCAQSSCLKVGMQIHKDVVTSGFEFSLDVSNSLIDMYSKCRDVQNAKRVFDEMVGTDLLSWNLMISGCVYNGLLKLAVKLLDSMKLDGCEPDVVTWNIVMDAYCQMGLCDEAWNIFERIKEPNIISWTTLITGYSRIGKHEVSLRIFRDVIDSGMVSPDLDCLSGVVVSCRHLGSLLGGREIHSYGIKMKSCIALYKSVGAALLTMYAKSGRIQDARNVFKLMDQADVVTWNAMILGFVDLGLERSALEYFSKMQRAGIKTNQTTISTVLPVCDLRSGKQIHAFIRKSYFDLVTPMWNALINMYSKCGCIRSASLVFSDMPTRDIVSWNSMIGGFGMHGLGQAALNLLKEMRHSGLSPDSMTFTSVLSACSHSGLVNEGLEVFFSMRRDYSLTSSMEHYACIVDMLARAGRLEDAVSFIQRMPLEADKSIWGTLLAACRCHQNVDVAKLAAQRLVLLEPELAGHYVTLSNIFARAGKWDDAVRVRKQMETRGTVKPSGNSRIESGN</sequence>
<protein>
    <recommendedName>
        <fullName evidence="5">Pentatricopeptide repeat-containing protein</fullName>
    </recommendedName>
</protein>
<comment type="caution">
    <text evidence="3">The sequence shown here is derived from an EMBL/GenBank/DDBJ whole genome shotgun (WGS) entry which is preliminary data.</text>
</comment>
<evidence type="ECO:0008006" key="5">
    <source>
        <dbReference type="Google" id="ProtNLM"/>
    </source>
</evidence>
<dbReference type="InterPro" id="IPR046848">
    <property type="entry name" value="E_motif"/>
</dbReference>
<dbReference type="PANTHER" id="PTHR47926">
    <property type="entry name" value="PENTATRICOPEPTIDE REPEAT-CONTAINING PROTEIN"/>
    <property type="match status" value="1"/>
</dbReference>
<evidence type="ECO:0000313" key="4">
    <source>
        <dbReference type="Proteomes" id="UP000796880"/>
    </source>
</evidence>
<accession>A0A8K0DYD0</accession>
<feature type="repeat" description="PPR" evidence="2">
    <location>
        <begin position="221"/>
        <end position="255"/>
    </location>
</feature>
<organism evidence="3 4">
    <name type="scientific">Rhamnella rubrinervis</name>
    <dbReference type="NCBI Taxonomy" id="2594499"/>
    <lineage>
        <taxon>Eukaryota</taxon>
        <taxon>Viridiplantae</taxon>
        <taxon>Streptophyta</taxon>
        <taxon>Embryophyta</taxon>
        <taxon>Tracheophyta</taxon>
        <taxon>Spermatophyta</taxon>
        <taxon>Magnoliopsida</taxon>
        <taxon>eudicotyledons</taxon>
        <taxon>Gunneridae</taxon>
        <taxon>Pentapetalae</taxon>
        <taxon>rosids</taxon>
        <taxon>fabids</taxon>
        <taxon>Rosales</taxon>
        <taxon>Rhamnaceae</taxon>
        <taxon>rhamnoid group</taxon>
        <taxon>Rhamneae</taxon>
        <taxon>Rhamnella</taxon>
    </lineage>
</organism>
<evidence type="ECO:0000256" key="1">
    <source>
        <dbReference type="ARBA" id="ARBA00022737"/>
    </source>
</evidence>
<keyword evidence="1" id="KW-0677">Repeat</keyword>
<feature type="repeat" description="PPR" evidence="2">
    <location>
        <begin position="488"/>
        <end position="518"/>
    </location>
</feature>
<name>A0A8K0DYD0_9ROSA</name>
<dbReference type="FunFam" id="1.25.40.10:FF:000285">
    <property type="entry name" value="Pentatricopeptide repeat-containing protein, chloroplastic"/>
    <property type="match status" value="2"/>
</dbReference>
<proteinExistence type="predicted"/>